<comment type="subcellular location">
    <subcellularLocation>
        <location evidence="1">Golgi apparatus membrane</location>
        <topology evidence="1">Single-pass type II membrane protein</topology>
    </subcellularLocation>
</comment>
<accession>A0AAE3G3D9</accession>
<dbReference type="EMBL" id="JALJXV010000002">
    <property type="protein sequence ID" value="MCP1673961.1"/>
    <property type="molecule type" value="Genomic_DNA"/>
</dbReference>
<evidence type="ECO:0000313" key="9">
    <source>
        <dbReference type="Proteomes" id="UP001205843"/>
    </source>
</evidence>
<dbReference type="RefSeq" id="WP_253475333.1">
    <property type="nucleotide sequence ID" value="NZ_JALJXV010000002.1"/>
</dbReference>
<proteinExistence type="predicted"/>
<keyword evidence="9" id="KW-1185">Reference proteome</keyword>
<evidence type="ECO:0000313" key="8">
    <source>
        <dbReference type="EMBL" id="MCP1673961.1"/>
    </source>
</evidence>
<keyword evidence="5" id="KW-0333">Golgi apparatus</keyword>
<organism evidence="8 9">
    <name type="scientific">Natronocella acetinitrilica</name>
    <dbReference type="NCBI Taxonomy" id="414046"/>
    <lineage>
        <taxon>Bacteria</taxon>
        <taxon>Pseudomonadati</taxon>
        <taxon>Pseudomonadota</taxon>
        <taxon>Gammaproteobacteria</taxon>
        <taxon>Chromatiales</taxon>
        <taxon>Ectothiorhodospiraceae</taxon>
        <taxon>Natronocella</taxon>
    </lineage>
</organism>
<evidence type="ECO:0000256" key="5">
    <source>
        <dbReference type="ARBA" id="ARBA00023034"/>
    </source>
</evidence>
<name>A0AAE3G3D9_9GAMM</name>
<keyword evidence="6" id="KW-0472">Membrane</keyword>
<evidence type="ECO:0008006" key="10">
    <source>
        <dbReference type="Google" id="ProtNLM"/>
    </source>
</evidence>
<reference evidence="8" key="1">
    <citation type="submission" date="2022-03" db="EMBL/GenBank/DDBJ databases">
        <title>Genomic Encyclopedia of Type Strains, Phase III (KMG-III): the genomes of soil and plant-associated and newly described type strains.</title>
        <authorList>
            <person name="Whitman W."/>
        </authorList>
    </citation>
    <scope>NUCLEOTIDE SEQUENCE</scope>
    <source>
        <strain evidence="8">ANL 6-2</strain>
    </source>
</reference>
<protein>
    <recommendedName>
        <fullName evidence="10">Sulfotransferase family protein</fullName>
    </recommendedName>
</protein>
<evidence type="ECO:0000256" key="4">
    <source>
        <dbReference type="ARBA" id="ARBA00022989"/>
    </source>
</evidence>
<dbReference type="PANTHER" id="PTHR12137">
    <property type="entry name" value="CARBOHYDRATE SULFOTRANSFERASE"/>
    <property type="match status" value="1"/>
</dbReference>
<evidence type="ECO:0000256" key="3">
    <source>
        <dbReference type="ARBA" id="ARBA00022692"/>
    </source>
</evidence>
<dbReference type="PANTHER" id="PTHR12137:SF54">
    <property type="entry name" value="CARBOHYDRATE SULFOTRANSFERASE"/>
    <property type="match status" value="1"/>
</dbReference>
<sequence>MHLRRTISEHLNPLLSTLDGRVARHRVDPRILVSEPQGFVFYRIPKAGHSTVGNTLLHYDPSVTDAQRSELSAAGDKIGVYLRPREIGIRRSRIAWRKYFLFTFVRNPFHRTLSAYLDKVVRDRPPAAKNLGNSPTRDDGSVIGFSEFLDQLEQGALYTGPHWAPQVSLLPKDRSRLNFIGRLERIDADLPRLVNELFGVEANAEVKSWDPHRTDSSAKLAKYYDDNAIDRVRHLFREDFEAFGYSTDPDKPLPAA</sequence>
<keyword evidence="3" id="KW-0812">Transmembrane</keyword>
<evidence type="ECO:0000256" key="6">
    <source>
        <dbReference type="ARBA" id="ARBA00023136"/>
    </source>
</evidence>
<dbReference type="GO" id="GO:0016020">
    <property type="term" value="C:membrane"/>
    <property type="evidence" value="ECO:0007669"/>
    <property type="project" value="InterPro"/>
</dbReference>
<evidence type="ECO:0000256" key="7">
    <source>
        <dbReference type="ARBA" id="ARBA00023180"/>
    </source>
</evidence>
<keyword evidence="4" id="KW-1133">Transmembrane helix</keyword>
<dbReference type="InterPro" id="IPR005331">
    <property type="entry name" value="Sulfotransferase"/>
</dbReference>
<dbReference type="AlphaFoldDB" id="A0AAE3G3D9"/>
<keyword evidence="7" id="KW-0325">Glycoprotein</keyword>
<dbReference type="GO" id="GO:0008146">
    <property type="term" value="F:sulfotransferase activity"/>
    <property type="evidence" value="ECO:0007669"/>
    <property type="project" value="InterPro"/>
</dbReference>
<evidence type="ECO:0000256" key="1">
    <source>
        <dbReference type="ARBA" id="ARBA00004323"/>
    </source>
</evidence>
<dbReference type="Pfam" id="PF03567">
    <property type="entry name" value="Sulfotransfer_2"/>
    <property type="match status" value="1"/>
</dbReference>
<dbReference type="Proteomes" id="UP001205843">
    <property type="component" value="Unassembled WGS sequence"/>
</dbReference>
<evidence type="ECO:0000256" key="2">
    <source>
        <dbReference type="ARBA" id="ARBA00022679"/>
    </source>
</evidence>
<gene>
    <name evidence="8" type="ORF">J2T57_001060</name>
</gene>
<comment type="caution">
    <text evidence="8">The sequence shown here is derived from an EMBL/GenBank/DDBJ whole genome shotgun (WGS) entry which is preliminary data.</text>
</comment>
<dbReference type="GO" id="GO:0016051">
    <property type="term" value="P:carbohydrate biosynthetic process"/>
    <property type="evidence" value="ECO:0007669"/>
    <property type="project" value="InterPro"/>
</dbReference>
<keyword evidence="2" id="KW-0808">Transferase</keyword>
<dbReference type="InterPro" id="IPR018011">
    <property type="entry name" value="Carb_sulfotrans_8-10"/>
</dbReference>